<sequence>MDTEIEIALMVKGIFKLQLLGLKGFFNSVFMLMNVPLESPTYT</sequence>
<evidence type="ECO:0000259" key="1">
    <source>
        <dbReference type="Pfam" id="PF13737"/>
    </source>
</evidence>
<dbReference type="EMBL" id="NBYY01000018">
    <property type="protein sequence ID" value="PCS22501.1"/>
    <property type="molecule type" value="Genomic_DNA"/>
</dbReference>
<comment type="caution">
    <text evidence="2">The sequence shown here is derived from an EMBL/GenBank/DDBJ whole genome shotgun (WGS) entry which is preliminary data.</text>
</comment>
<organism evidence="2 3">
    <name type="scientific">Candidatus Enterovibrio escicola</name>
    <dbReference type="NCBI Taxonomy" id="1927127"/>
    <lineage>
        <taxon>Bacteria</taxon>
        <taxon>Pseudomonadati</taxon>
        <taxon>Pseudomonadota</taxon>
        <taxon>Gammaproteobacteria</taxon>
        <taxon>Vibrionales</taxon>
        <taxon>Vibrionaceae</taxon>
        <taxon>Enterovibrio</taxon>
    </lineage>
</organism>
<name>A0A2A5T2Y1_9GAMM</name>
<dbReference type="InterPro" id="IPR025668">
    <property type="entry name" value="Tnp_DDE_dom"/>
</dbReference>
<dbReference type="Proteomes" id="UP000219020">
    <property type="component" value="Unassembled WGS sequence"/>
</dbReference>
<dbReference type="AlphaFoldDB" id="A0A2A5T2Y1"/>
<feature type="domain" description="Transposase DDE" evidence="1">
    <location>
        <begin position="2"/>
        <end position="43"/>
    </location>
</feature>
<evidence type="ECO:0000313" key="3">
    <source>
        <dbReference type="Proteomes" id="UP000219020"/>
    </source>
</evidence>
<reference evidence="3" key="1">
    <citation type="submission" date="2017-04" db="EMBL/GenBank/DDBJ databases">
        <title>Genome evolution of the luminous symbionts of deep sea anglerfish.</title>
        <authorList>
            <person name="Hendry T.A."/>
        </authorList>
    </citation>
    <scope>NUCLEOTIDE SEQUENCE [LARGE SCALE GENOMIC DNA]</scope>
</reference>
<accession>A0A2A5T2Y1</accession>
<gene>
    <name evidence="2" type="ORF">BTN49_1910</name>
</gene>
<keyword evidence="3" id="KW-1185">Reference proteome</keyword>
<protein>
    <recommendedName>
        <fullName evidence="1">Transposase DDE domain-containing protein</fullName>
    </recommendedName>
</protein>
<proteinExistence type="predicted"/>
<evidence type="ECO:0000313" key="2">
    <source>
        <dbReference type="EMBL" id="PCS22501.1"/>
    </source>
</evidence>
<dbReference type="Pfam" id="PF13737">
    <property type="entry name" value="DDE_Tnp_1_5"/>
    <property type="match status" value="1"/>
</dbReference>